<feature type="transmembrane region" description="Helical" evidence="10">
    <location>
        <begin position="398"/>
        <end position="418"/>
    </location>
</feature>
<feature type="transmembrane region" description="Helical" evidence="10">
    <location>
        <begin position="190"/>
        <end position="211"/>
    </location>
</feature>
<dbReference type="EMBL" id="QUOT01000001">
    <property type="protein sequence ID" value="REL31916.1"/>
    <property type="molecule type" value="Genomic_DNA"/>
</dbReference>
<dbReference type="FunFam" id="1.20.81.30:FF:000001">
    <property type="entry name" value="Type II secretion system protein F"/>
    <property type="match status" value="2"/>
</dbReference>
<reference evidence="13" key="1">
    <citation type="submission" date="2018-08" db="EMBL/GenBank/DDBJ databases">
        <title>Thalassotalea euphylliae genome.</title>
        <authorList>
            <person name="Summers S."/>
            <person name="Rice S.A."/>
            <person name="Freckelton M.L."/>
            <person name="Nedved B.T."/>
            <person name="Hadfield M.G."/>
        </authorList>
    </citation>
    <scope>NUCLEOTIDE SEQUENCE [LARGE SCALE GENOMIC DNA]</scope>
    <source>
        <strain evidence="13">H3</strain>
    </source>
</reference>
<feature type="domain" description="Type II secretion system protein GspF" evidence="11">
    <location>
        <begin position="295"/>
        <end position="416"/>
    </location>
</feature>
<evidence type="ECO:0000313" key="13">
    <source>
        <dbReference type="Proteomes" id="UP000256899"/>
    </source>
</evidence>
<evidence type="ECO:0000256" key="9">
    <source>
        <dbReference type="RuleBase" id="RU003923"/>
    </source>
</evidence>
<dbReference type="AlphaFoldDB" id="A0A3E0U4Q1"/>
<keyword evidence="3 9" id="KW-0813">Transport</keyword>
<dbReference type="RefSeq" id="WP_116017109.1">
    <property type="nucleotide sequence ID" value="NZ_QUOT01000001.1"/>
</dbReference>
<evidence type="ECO:0000313" key="12">
    <source>
        <dbReference type="EMBL" id="REL31916.1"/>
    </source>
</evidence>
<sequence>MAVSSASKSSPKKSKNKDIKTKVNDTFIWQGVNRKGKKISGELSAASVLELKAQLRKQGITPGRIKKKPRPLFGIGGGAKPIKPVDIATTTRQLATMLGAGVPLVQSIEMIAKGNDNANMQKLLNEISAKLGSGLPLSECLREHPKYFDDLYCDLVASGEQSGALETIYDRIATYKEKAEALKAKIKKALTYPISVLVVAFVVTAILLIFVVPVFQEIFANFGAELPAFTLLVIAISEFMQSYWYIGLAALFIAGFLFKRAHRNSQAFRDKVDKSILKIPVIGDILDKAAVARYARTLSTTFAAGVPLIDALESAAGASGNAVYRDAILDIRSEVSSGMQMNLAMRNSQIFPDMVIQMVSIGEESGAVDDMLAKVATVYEAEVDNAVDNLTALLEPMIMSVLGVVIGGLIIAMYLPIFQIGQVV</sequence>
<evidence type="ECO:0000256" key="1">
    <source>
        <dbReference type="ARBA" id="ARBA00004429"/>
    </source>
</evidence>
<dbReference type="InterPro" id="IPR003004">
    <property type="entry name" value="GspF/PilC"/>
</dbReference>
<keyword evidence="4" id="KW-1003">Cell membrane</keyword>
<comment type="similarity">
    <text evidence="2 9">Belongs to the GSP F family.</text>
</comment>
<keyword evidence="5" id="KW-0997">Cell inner membrane</keyword>
<dbReference type="GO" id="GO:0005886">
    <property type="term" value="C:plasma membrane"/>
    <property type="evidence" value="ECO:0007669"/>
    <property type="project" value="UniProtKB-SubCell"/>
</dbReference>
<accession>A0A3E0U4Q1</accession>
<comment type="subcellular location">
    <subcellularLocation>
        <location evidence="1 9">Cell inner membrane</location>
        <topology evidence="1 9">Multi-pass membrane protein</topology>
    </subcellularLocation>
</comment>
<evidence type="ECO:0000259" key="11">
    <source>
        <dbReference type="Pfam" id="PF00482"/>
    </source>
</evidence>
<dbReference type="InterPro" id="IPR001992">
    <property type="entry name" value="T2SS_GspF/T4SS_PilC_CS"/>
</dbReference>
<dbReference type="InterPro" id="IPR018076">
    <property type="entry name" value="T2SS_GspF_dom"/>
</dbReference>
<evidence type="ECO:0000256" key="6">
    <source>
        <dbReference type="ARBA" id="ARBA00022692"/>
    </source>
</evidence>
<organism evidence="12 13">
    <name type="scientific">Thalassotalea euphylliae</name>
    <dbReference type="NCBI Taxonomy" id="1655234"/>
    <lineage>
        <taxon>Bacteria</taxon>
        <taxon>Pseudomonadati</taxon>
        <taxon>Pseudomonadota</taxon>
        <taxon>Gammaproteobacteria</taxon>
        <taxon>Alteromonadales</taxon>
        <taxon>Colwelliaceae</taxon>
        <taxon>Thalassotalea</taxon>
    </lineage>
</organism>
<dbReference type="PANTHER" id="PTHR30012:SF7">
    <property type="entry name" value="PROTEIN TRANSPORT PROTEIN HOFC HOMOLOG"/>
    <property type="match status" value="1"/>
</dbReference>
<name>A0A3E0U4Q1_9GAMM</name>
<comment type="caution">
    <text evidence="12">The sequence shown here is derived from an EMBL/GenBank/DDBJ whole genome shotgun (WGS) entry which is preliminary data.</text>
</comment>
<evidence type="ECO:0000256" key="4">
    <source>
        <dbReference type="ARBA" id="ARBA00022475"/>
    </source>
</evidence>
<keyword evidence="13" id="KW-1185">Reference proteome</keyword>
<feature type="domain" description="Type II secretion system protein GspF" evidence="11">
    <location>
        <begin position="91"/>
        <end position="213"/>
    </location>
</feature>
<gene>
    <name evidence="12" type="ORF">DXX94_14990</name>
</gene>
<evidence type="ECO:0000256" key="10">
    <source>
        <dbReference type="SAM" id="Phobius"/>
    </source>
</evidence>
<keyword evidence="8 10" id="KW-0472">Membrane</keyword>
<dbReference type="GO" id="GO:0015628">
    <property type="term" value="P:protein secretion by the type II secretion system"/>
    <property type="evidence" value="ECO:0007669"/>
    <property type="project" value="TreeGrafter"/>
</dbReference>
<dbReference type="Gene3D" id="1.20.81.30">
    <property type="entry name" value="Type II secretion system (T2SS), domain F"/>
    <property type="match status" value="2"/>
</dbReference>
<dbReference type="Pfam" id="PF00482">
    <property type="entry name" value="T2SSF"/>
    <property type="match status" value="2"/>
</dbReference>
<dbReference type="PANTHER" id="PTHR30012">
    <property type="entry name" value="GENERAL SECRETION PATHWAY PROTEIN"/>
    <property type="match status" value="1"/>
</dbReference>
<evidence type="ECO:0000256" key="3">
    <source>
        <dbReference type="ARBA" id="ARBA00022448"/>
    </source>
</evidence>
<dbReference type="Proteomes" id="UP000256899">
    <property type="component" value="Unassembled WGS sequence"/>
</dbReference>
<evidence type="ECO:0000256" key="7">
    <source>
        <dbReference type="ARBA" id="ARBA00022989"/>
    </source>
</evidence>
<proteinExistence type="inferred from homology"/>
<protein>
    <submittedName>
        <fullName evidence="12">Type II secretion system F family protein</fullName>
    </submittedName>
</protein>
<dbReference type="PROSITE" id="PS00874">
    <property type="entry name" value="T2SP_F"/>
    <property type="match status" value="1"/>
</dbReference>
<feature type="transmembrane region" description="Helical" evidence="10">
    <location>
        <begin position="242"/>
        <end position="258"/>
    </location>
</feature>
<evidence type="ECO:0000256" key="8">
    <source>
        <dbReference type="ARBA" id="ARBA00023136"/>
    </source>
</evidence>
<dbReference type="PRINTS" id="PR00812">
    <property type="entry name" value="BCTERIALGSPF"/>
</dbReference>
<dbReference type="InterPro" id="IPR042094">
    <property type="entry name" value="T2SS_GspF_sf"/>
</dbReference>
<keyword evidence="6 9" id="KW-0812">Transmembrane</keyword>
<evidence type="ECO:0000256" key="5">
    <source>
        <dbReference type="ARBA" id="ARBA00022519"/>
    </source>
</evidence>
<evidence type="ECO:0000256" key="2">
    <source>
        <dbReference type="ARBA" id="ARBA00005745"/>
    </source>
</evidence>
<keyword evidence="7 10" id="KW-1133">Transmembrane helix</keyword>